<sequence length="193" mass="21399">MTKMFSVEANNCICQKPMKGKHFILVSEGTFEDHIFLGGVSKSSWVNRGGLPSTSTCSAEMAPSILIKEDTRHCLTIVRKMYIAVYVVSLLSEKQADELEVALELFWISMRWTEDCWGYWLNGGGALELDASAVMLVEATVRGVYASTGVLSSPSFESSSDTFVTTMPHRFTTDLKAPKHRWKTAAIAENIDC</sequence>
<proteinExistence type="predicted"/>
<gene>
    <name evidence="1" type="ORF">POPTR_006G225000</name>
</gene>
<dbReference type="AlphaFoldDB" id="B9HDB7"/>
<evidence type="ECO:0000313" key="2">
    <source>
        <dbReference type="Proteomes" id="UP000006729"/>
    </source>
</evidence>
<dbReference type="EMBL" id="CM009295">
    <property type="protein sequence ID" value="PNT33109.1"/>
    <property type="molecule type" value="Genomic_DNA"/>
</dbReference>
<dbReference type="HOGENOM" id="CLU_1410946_0_0_1"/>
<dbReference type="Proteomes" id="UP000006729">
    <property type="component" value="Chromosome 6"/>
</dbReference>
<name>B9HDB7_POPTR</name>
<protein>
    <submittedName>
        <fullName evidence="1">Uncharacterized protein</fullName>
    </submittedName>
</protein>
<reference evidence="1 2" key="1">
    <citation type="journal article" date="2006" name="Science">
        <title>The genome of black cottonwood, Populus trichocarpa (Torr. &amp; Gray).</title>
        <authorList>
            <person name="Tuskan G.A."/>
            <person name="Difazio S."/>
            <person name="Jansson S."/>
            <person name="Bohlmann J."/>
            <person name="Grigoriev I."/>
            <person name="Hellsten U."/>
            <person name="Putnam N."/>
            <person name="Ralph S."/>
            <person name="Rombauts S."/>
            <person name="Salamov A."/>
            <person name="Schein J."/>
            <person name="Sterck L."/>
            <person name="Aerts A."/>
            <person name="Bhalerao R.R."/>
            <person name="Bhalerao R.P."/>
            <person name="Blaudez D."/>
            <person name="Boerjan W."/>
            <person name="Brun A."/>
            <person name="Brunner A."/>
            <person name="Busov V."/>
            <person name="Campbell M."/>
            <person name="Carlson J."/>
            <person name="Chalot M."/>
            <person name="Chapman J."/>
            <person name="Chen G.L."/>
            <person name="Cooper D."/>
            <person name="Coutinho P.M."/>
            <person name="Couturier J."/>
            <person name="Covert S."/>
            <person name="Cronk Q."/>
            <person name="Cunningham R."/>
            <person name="Davis J."/>
            <person name="Degroeve S."/>
            <person name="Dejardin A."/>
            <person name="Depamphilis C."/>
            <person name="Detter J."/>
            <person name="Dirks B."/>
            <person name="Dubchak I."/>
            <person name="Duplessis S."/>
            <person name="Ehlting J."/>
            <person name="Ellis B."/>
            <person name="Gendler K."/>
            <person name="Goodstein D."/>
            <person name="Gribskov M."/>
            <person name="Grimwood J."/>
            <person name="Groover A."/>
            <person name="Gunter L."/>
            <person name="Hamberger B."/>
            <person name="Heinze B."/>
            <person name="Helariutta Y."/>
            <person name="Henrissat B."/>
            <person name="Holligan D."/>
            <person name="Holt R."/>
            <person name="Huang W."/>
            <person name="Islam-Faridi N."/>
            <person name="Jones S."/>
            <person name="Jones-Rhoades M."/>
            <person name="Jorgensen R."/>
            <person name="Joshi C."/>
            <person name="Kangasjarvi J."/>
            <person name="Karlsson J."/>
            <person name="Kelleher C."/>
            <person name="Kirkpatrick R."/>
            <person name="Kirst M."/>
            <person name="Kohler A."/>
            <person name="Kalluri U."/>
            <person name="Larimer F."/>
            <person name="Leebens-Mack J."/>
            <person name="Leple J.C."/>
            <person name="Locascio P."/>
            <person name="Lou Y."/>
            <person name="Lucas S."/>
            <person name="Martin F."/>
            <person name="Montanini B."/>
            <person name="Napoli C."/>
            <person name="Nelson D.R."/>
            <person name="Nelson C."/>
            <person name="Nieminen K."/>
            <person name="Nilsson O."/>
            <person name="Pereda V."/>
            <person name="Peter G."/>
            <person name="Philippe R."/>
            <person name="Pilate G."/>
            <person name="Poliakov A."/>
            <person name="Razumovskaya J."/>
            <person name="Richardson P."/>
            <person name="Rinaldi C."/>
            <person name="Ritland K."/>
            <person name="Rouze P."/>
            <person name="Ryaboy D."/>
            <person name="Schmutz J."/>
            <person name="Schrader J."/>
            <person name="Segerman B."/>
            <person name="Shin H."/>
            <person name="Siddiqui A."/>
            <person name="Sterky F."/>
            <person name="Terry A."/>
            <person name="Tsai C.J."/>
            <person name="Uberbacher E."/>
            <person name="Unneberg P."/>
            <person name="Vahala J."/>
            <person name="Wall K."/>
            <person name="Wessler S."/>
            <person name="Yang G."/>
            <person name="Yin T."/>
            <person name="Douglas C."/>
            <person name="Marra M."/>
            <person name="Sandberg G."/>
            <person name="Van de Peer Y."/>
            <person name="Rokhsar D."/>
        </authorList>
    </citation>
    <scope>NUCLEOTIDE SEQUENCE [LARGE SCALE GENOMIC DNA]</scope>
    <source>
        <strain evidence="2">cv. Nisqually</strain>
    </source>
</reference>
<accession>B9HDB7</accession>
<evidence type="ECO:0000313" key="1">
    <source>
        <dbReference type="EMBL" id="PNT33109.1"/>
    </source>
</evidence>
<organism evidence="1 2">
    <name type="scientific">Populus trichocarpa</name>
    <name type="common">Western balsam poplar</name>
    <name type="synonym">Populus balsamifera subsp. trichocarpa</name>
    <dbReference type="NCBI Taxonomy" id="3694"/>
    <lineage>
        <taxon>Eukaryota</taxon>
        <taxon>Viridiplantae</taxon>
        <taxon>Streptophyta</taxon>
        <taxon>Embryophyta</taxon>
        <taxon>Tracheophyta</taxon>
        <taxon>Spermatophyta</taxon>
        <taxon>Magnoliopsida</taxon>
        <taxon>eudicotyledons</taxon>
        <taxon>Gunneridae</taxon>
        <taxon>Pentapetalae</taxon>
        <taxon>rosids</taxon>
        <taxon>fabids</taxon>
        <taxon>Malpighiales</taxon>
        <taxon>Salicaceae</taxon>
        <taxon>Saliceae</taxon>
        <taxon>Populus</taxon>
    </lineage>
</organism>
<keyword evidence="2" id="KW-1185">Reference proteome</keyword>
<dbReference type="InParanoid" id="B9HDB7"/>